<dbReference type="Proteomes" id="UP000824236">
    <property type="component" value="Unassembled WGS sequence"/>
</dbReference>
<evidence type="ECO:0000313" key="2">
    <source>
        <dbReference type="EMBL" id="MBU3812942.1"/>
    </source>
</evidence>
<name>A0A9E2NMR0_9BACE</name>
<feature type="domain" description="YgjP-like metallopeptidase" evidence="1">
    <location>
        <begin position="25"/>
        <end position="229"/>
    </location>
</feature>
<reference evidence="2" key="1">
    <citation type="journal article" date="2021" name="PeerJ">
        <title>Extensive microbial diversity within the chicken gut microbiome revealed by metagenomics and culture.</title>
        <authorList>
            <person name="Gilroy R."/>
            <person name="Ravi A."/>
            <person name="Getino M."/>
            <person name="Pursley I."/>
            <person name="Horton D.L."/>
            <person name="Alikhan N.F."/>
            <person name="Baker D."/>
            <person name="Gharbi K."/>
            <person name="Hall N."/>
            <person name="Watson M."/>
            <person name="Adriaenssens E.M."/>
            <person name="Foster-Nyarko E."/>
            <person name="Jarju S."/>
            <person name="Secka A."/>
            <person name="Antonio M."/>
            <person name="Oren A."/>
            <person name="Chaudhuri R.R."/>
            <person name="La Ragione R."/>
            <person name="Hildebrand F."/>
            <person name="Pallen M.J."/>
        </authorList>
    </citation>
    <scope>NUCLEOTIDE SEQUENCE</scope>
    <source>
        <strain evidence="2">B3-3758</strain>
    </source>
</reference>
<accession>A0A9E2NMR0</accession>
<organism evidence="2 3">
    <name type="scientific">Candidatus Bacteroides intestinipullorum</name>
    <dbReference type="NCBI Taxonomy" id="2838471"/>
    <lineage>
        <taxon>Bacteria</taxon>
        <taxon>Pseudomonadati</taxon>
        <taxon>Bacteroidota</taxon>
        <taxon>Bacteroidia</taxon>
        <taxon>Bacteroidales</taxon>
        <taxon>Bacteroidaceae</taxon>
        <taxon>Bacteroides</taxon>
    </lineage>
</organism>
<dbReference type="EMBL" id="JAHLFO010000003">
    <property type="protein sequence ID" value="MBU3812942.1"/>
    <property type="molecule type" value="Genomic_DNA"/>
</dbReference>
<gene>
    <name evidence="2" type="ORF">H9791_00330</name>
</gene>
<dbReference type="InterPro" id="IPR002725">
    <property type="entry name" value="YgjP-like_metallopeptidase"/>
</dbReference>
<dbReference type="PANTHER" id="PTHR30399:SF1">
    <property type="entry name" value="UTP PYROPHOSPHATASE"/>
    <property type="match status" value="1"/>
</dbReference>
<sequence length="235" mass="27107">MTITDYTYDDPELGRFHIRVSLRARRLTFRARDRELWVTIPVGASVTEVKQAIDSLRPRLRLLMSAQARPLMDGDYRIDAPCFHLSLVKGTTSRFLLRREGDDTQIVYPPDTDFTVPALQDWLRRVVSEAMRGRAKEVLPLRLEMLARAHGLAYRSVKINASTGRWGSCSARGDINLSLHLMLLPLHLIDYVLLHELSHTREMNHGPRFWALLDWMTDGKAHALREELKGYRCAF</sequence>
<protein>
    <submittedName>
        <fullName evidence="2">M48 family metallopeptidase</fullName>
    </submittedName>
</protein>
<dbReference type="PANTHER" id="PTHR30399">
    <property type="entry name" value="UNCHARACTERIZED PROTEIN YGJP"/>
    <property type="match status" value="1"/>
</dbReference>
<dbReference type="Pfam" id="PF01863">
    <property type="entry name" value="YgjP-like"/>
    <property type="match status" value="1"/>
</dbReference>
<dbReference type="AlphaFoldDB" id="A0A9E2NMR0"/>
<dbReference type="CDD" id="cd07344">
    <property type="entry name" value="M48_yhfN_like"/>
    <property type="match status" value="1"/>
</dbReference>
<comment type="caution">
    <text evidence="2">The sequence shown here is derived from an EMBL/GenBank/DDBJ whole genome shotgun (WGS) entry which is preliminary data.</text>
</comment>
<evidence type="ECO:0000259" key="1">
    <source>
        <dbReference type="Pfam" id="PF01863"/>
    </source>
</evidence>
<evidence type="ECO:0000313" key="3">
    <source>
        <dbReference type="Proteomes" id="UP000824236"/>
    </source>
</evidence>
<proteinExistence type="predicted"/>
<dbReference type="InterPro" id="IPR053136">
    <property type="entry name" value="UTP_pyrophosphatase-like"/>
</dbReference>
<reference evidence="2" key="2">
    <citation type="submission" date="2021-04" db="EMBL/GenBank/DDBJ databases">
        <authorList>
            <person name="Gilroy R."/>
        </authorList>
    </citation>
    <scope>NUCLEOTIDE SEQUENCE</scope>
    <source>
        <strain evidence="2">B3-3758</strain>
    </source>
</reference>
<dbReference type="Gene3D" id="3.30.2010.10">
    <property type="entry name" value="Metalloproteases ('zincins'), catalytic domain"/>
    <property type="match status" value="1"/>
</dbReference>